<proteinExistence type="predicted"/>
<feature type="region of interest" description="Disordered" evidence="1">
    <location>
        <begin position="384"/>
        <end position="406"/>
    </location>
</feature>
<dbReference type="AlphaFoldDB" id="A0AAD4LJ39"/>
<dbReference type="Proteomes" id="UP001201163">
    <property type="component" value="Unassembled WGS sequence"/>
</dbReference>
<feature type="region of interest" description="Disordered" evidence="1">
    <location>
        <begin position="308"/>
        <end position="343"/>
    </location>
</feature>
<evidence type="ECO:0000256" key="1">
    <source>
        <dbReference type="SAM" id="MobiDB-lite"/>
    </source>
</evidence>
<protein>
    <submittedName>
        <fullName evidence="2">Uncharacterized protein</fullName>
    </submittedName>
</protein>
<evidence type="ECO:0000313" key="2">
    <source>
        <dbReference type="EMBL" id="KAH8993778.1"/>
    </source>
</evidence>
<evidence type="ECO:0000313" key="3">
    <source>
        <dbReference type="Proteomes" id="UP001201163"/>
    </source>
</evidence>
<name>A0AAD4LJ39_9AGAM</name>
<organism evidence="2 3">
    <name type="scientific">Lactarius akahatsu</name>
    <dbReference type="NCBI Taxonomy" id="416441"/>
    <lineage>
        <taxon>Eukaryota</taxon>
        <taxon>Fungi</taxon>
        <taxon>Dikarya</taxon>
        <taxon>Basidiomycota</taxon>
        <taxon>Agaricomycotina</taxon>
        <taxon>Agaricomycetes</taxon>
        <taxon>Russulales</taxon>
        <taxon>Russulaceae</taxon>
        <taxon>Lactarius</taxon>
    </lineage>
</organism>
<feature type="compositionally biased region" description="Basic and acidic residues" evidence="1">
    <location>
        <begin position="394"/>
        <end position="403"/>
    </location>
</feature>
<sequence length="419" mass="46006">MPKMMTKWQAVACAEAQRAQTIASSFGTRTNRTKLDPVLSTQSVTTPPQVTHTPNDVVPMEPHAQLNKVSTSPCAVNPTTQNILCDALALSPQERLSLVNNLAFIDDYSSSPAAQINNLAFASPDPQLPLLPPVSRLTPQPPLPYLSSLDLRLSPHPPSPAAYLRSPLCTSHVLSRTPSPAMSLTPHPISHPLWPAVLSSLALRDKTLPLPDVIDLCDDDNDDADIINLCNDDDDGADFPATSPILSLSHIADDTTLLEGVKTSPTSVSMPLIDLPCPNATYYPTLFLPRALERPRDPDKVEPITLHHHTSTPCPNSPAPRIATVPPGHPLREHARKKRKREYNANNEEPYNHLVKQLVTCTTPLPKFKKYRCRPTIRKCVPPKNQQMPSHCLKPGEKPKTTDSAEPPAFNAILQHVFY</sequence>
<reference evidence="2" key="1">
    <citation type="submission" date="2022-01" db="EMBL/GenBank/DDBJ databases">
        <title>Comparative genomics reveals a dynamic genome evolution in the ectomycorrhizal milk-cap (Lactarius) mushrooms.</title>
        <authorList>
            <consortium name="DOE Joint Genome Institute"/>
            <person name="Lebreton A."/>
            <person name="Tang N."/>
            <person name="Kuo A."/>
            <person name="LaButti K."/>
            <person name="Drula E."/>
            <person name="Barry K."/>
            <person name="Clum A."/>
            <person name="Lipzen A."/>
            <person name="Mousain D."/>
            <person name="Ng V."/>
            <person name="Wang R."/>
            <person name="Wang X."/>
            <person name="Dai Y."/>
            <person name="Henrissat B."/>
            <person name="Grigoriev I.V."/>
            <person name="Guerin-Laguette A."/>
            <person name="Yu F."/>
            <person name="Martin F.M."/>
        </authorList>
    </citation>
    <scope>NUCLEOTIDE SEQUENCE</scope>
    <source>
        <strain evidence="2">QP</strain>
    </source>
</reference>
<gene>
    <name evidence="2" type="ORF">EDB92DRAFT_1944487</name>
</gene>
<dbReference type="EMBL" id="JAKELL010000017">
    <property type="protein sequence ID" value="KAH8993778.1"/>
    <property type="molecule type" value="Genomic_DNA"/>
</dbReference>
<comment type="caution">
    <text evidence="2">The sequence shown here is derived from an EMBL/GenBank/DDBJ whole genome shotgun (WGS) entry which is preliminary data.</text>
</comment>
<keyword evidence="3" id="KW-1185">Reference proteome</keyword>
<accession>A0AAD4LJ39</accession>